<evidence type="ECO:0000313" key="3">
    <source>
        <dbReference type="Proteomes" id="UP001187343"/>
    </source>
</evidence>
<reference evidence="2" key="1">
    <citation type="submission" date="2023-08" db="EMBL/GenBank/DDBJ databases">
        <title>Chromosome-level Genome Assembly of mud carp (Cirrhinus molitorella).</title>
        <authorList>
            <person name="Liu H."/>
        </authorList>
    </citation>
    <scope>NUCLEOTIDE SEQUENCE</scope>
    <source>
        <strain evidence="2">Prfri</strain>
        <tissue evidence="2">Muscle</tissue>
    </source>
</reference>
<comment type="caution">
    <text evidence="2">The sequence shown here is derived from an EMBL/GenBank/DDBJ whole genome shotgun (WGS) entry which is preliminary data.</text>
</comment>
<proteinExistence type="predicted"/>
<dbReference type="PANTHER" id="PTHR46160">
    <property type="entry name" value="ALPHA-TECTORIN-RELATED"/>
    <property type="match status" value="1"/>
</dbReference>
<dbReference type="EMBL" id="JAUYZG010000020">
    <property type="protein sequence ID" value="KAK2876101.1"/>
    <property type="molecule type" value="Genomic_DNA"/>
</dbReference>
<dbReference type="Pfam" id="PF06119">
    <property type="entry name" value="NIDO"/>
    <property type="match status" value="1"/>
</dbReference>
<organism evidence="2 3">
    <name type="scientific">Cirrhinus molitorella</name>
    <name type="common">mud carp</name>
    <dbReference type="NCBI Taxonomy" id="172907"/>
    <lineage>
        <taxon>Eukaryota</taxon>
        <taxon>Metazoa</taxon>
        <taxon>Chordata</taxon>
        <taxon>Craniata</taxon>
        <taxon>Vertebrata</taxon>
        <taxon>Euteleostomi</taxon>
        <taxon>Actinopterygii</taxon>
        <taxon>Neopterygii</taxon>
        <taxon>Teleostei</taxon>
        <taxon>Ostariophysi</taxon>
        <taxon>Cypriniformes</taxon>
        <taxon>Cyprinidae</taxon>
        <taxon>Labeoninae</taxon>
        <taxon>Labeonini</taxon>
        <taxon>Cirrhinus</taxon>
    </lineage>
</organism>
<dbReference type="GO" id="GO:0007160">
    <property type="term" value="P:cell-matrix adhesion"/>
    <property type="evidence" value="ECO:0007669"/>
    <property type="project" value="InterPro"/>
</dbReference>
<dbReference type="PANTHER" id="PTHR46160:SF9">
    <property type="entry name" value="PROTEIN PRY2-RELATED"/>
    <property type="match status" value="1"/>
</dbReference>
<sequence length="405" mass="44550">MKLPANSPQEKLPEITIGLVRIKLFLTTEKGLLLCFISDFIMRSFLVSHLLVLLSVVSLIRAQTTLSTPDFTTTPDPTTTTLAVTTTEATTETSTVTTETTTLEPATAAGTTTIVETSITATATTPWTAPAIFYPFGKEARDTEHLENGDDSYQLVAFSTPFTYFNRTYNSIYINNNGLLTFRQPLPEAHPYPFPTYGNEDLIAPLWTDLDDLGIGIYSYQQYTNGSVLTRATQDINQYFPGRGFTASWVFVATWDYVLTWDMNAFNQHSGPAITVQAVLISGGGFSFILMHYGDCAAISAAVGAGYDTIGSTDYYQIHNDQNGGYSIPIVKTTTNVGVPGRWVFRVNNGSETIIGVQMKLESFSDLIQSGNTEVVLHQIKQELVNLGLSSSVEMKLRKIQKMQP</sequence>
<name>A0AA88PBF6_9TELE</name>
<feature type="domain" description="NIDO" evidence="1">
    <location>
        <begin position="205"/>
        <end position="350"/>
    </location>
</feature>
<protein>
    <recommendedName>
        <fullName evidence="1">NIDO domain-containing protein</fullName>
    </recommendedName>
</protein>
<dbReference type="SMART" id="SM00539">
    <property type="entry name" value="NIDO"/>
    <property type="match status" value="1"/>
</dbReference>
<dbReference type="InterPro" id="IPR003886">
    <property type="entry name" value="NIDO_dom"/>
</dbReference>
<dbReference type="InterPro" id="IPR052749">
    <property type="entry name" value="Alpha-tectorin"/>
</dbReference>
<dbReference type="PROSITE" id="PS51220">
    <property type="entry name" value="NIDO"/>
    <property type="match status" value="1"/>
</dbReference>
<dbReference type="Proteomes" id="UP001187343">
    <property type="component" value="Unassembled WGS sequence"/>
</dbReference>
<accession>A0AA88PBF6</accession>
<evidence type="ECO:0000313" key="2">
    <source>
        <dbReference type="EMBL" id="KAK2876101.1"/>
    </source>
</evidence>
<evidence type="ECO:0000259" key="1">
    <source>
        <dbReference type="PROSITE" id="PS51220"/>
    </source>
</evidence>
<dbReference type="AlphaFoldDB" id="A0AA88PBF6"/>
<gene>
    <name evidence="2" type="ORF">Q8A67_020197</name>
</gene>
<keyword evidence="3" id="KW-1185">Reference proteome</keyword>